<dbReference type="Gene3D" id="2.120.10.30">
    <property type="entry name" value="TolB, C-terminal domain"/>
    <property type="match status" value="1"/>
</dbReference>
<dbReference type="InterPro" id="IPR050952">
    <property type="entry name" value="TRIM-NHL_E3_ligases"/>
</dbReference>
<dbReference type="EMBL" id="FOFS01000004">
    <property type="protein sequence ID" value="SEQ13112.1"/>
    <property type="molecule type" value="Genomic_DNA"/>
</dbReference>
<dbReference type="Proteomes" id="UP000199233">
    <property type="component" value="Unassembled WGS sequence"/>
</dbReference>
<feature type="region of interest" description="Disordered" evidence="2">
    <location>
        <begin position="1"/>
        <end position="25"/>
    </location>
</feature>
<organism evidence="3 4">
    <name type="scientific">Solimonas aquatica</name>
    <dbReference type="NCBI Taxonomy" id="489703"/>
    <lineage>
        <taxon>Bacteria</taxon>
        <taxon>Pseudomonadati</taxon>
        <taxon>Pseudomonadota</taxon>
        <taxon>Gammaproteobacteria</taxon>
        <taxon>Nevskiales</taxon>
        <taxon>Nevskiaceae</taxon>
        <taxon>Solimonas</taxon>
    </lineage>
</organism>
<dbReference type="GO" id="GO:0061630">
    <property type="term" value="F:ubiquitin protein ligase activity"/>
    <property type="evidence" value="ECO:0007669"/>
    <property type="project" value="TreeGrafter"/>
</dbReference>
<dbReference type="InterPro" id="IPR011042">
    <property type="entry name" value="6-blade_b-propeller_TolB-like"/>
</dbReference>
<dbReference type="InterPro" id="IPR001258">
    <property type="entry name" value="NHL_repeat"/>
</dbReference>
<protein>
    <submittedName>
        <fullName evidence="3">NHL repeat-containing protein</fullName>
    </submittedName>
</protein>
<evidence type="ECO:0000313" key="4">
    <source>
        <dbReference type="Proteomes" id="UP000199233"/>
    </source>
</evidence>
<name>A0A1H9DHX6_9GAMM</name>
<dbReference type="SUPFAM" id="SSF63829">
    <property type="entry name" value="Calcium-dependent phosphotriesterase"/>
    <property type="match status" value="1"/>
</dbReference>
<evidence type="ECO:0000256" key="1">
    <source>
        <dbReference type="ARBA" id="ARBA00022737"/>
    </source>
</evidence>
<dbReference type="RefSeq" id="WP_093283353.1">
    <property type="nucleotide sequence ID" value="NZ_FOFS01000004.1"/>
</dbReference>
<evidence type="ECO:0000313" key="3">
    <source>
        <dbReference type="EMBL" id="SEQ13112.1"/>
    </source>
</evidence>
<accession>A0A1H9DHX6</accession>
<evidence type="ECO:0000256" key="2">
    <source>
        <dbReference type="SAM" id="MobiDB-lite"/>
    </source>
</evidence>
<proteinExistence type="predicted"/>
<dbReference type="AlphaFoldDB" id="A0A1H9DHX6"/>
<dbReference type="PANTHER" id="PTHR24104:SF51">
    <property type="entry name" value="SMP-30_GLUCONOLACTONASE_LRE-LIKE REGION DOMAIN-CONTAINING PROTEIN"/>
    <property type="match status" value="1"/>
</dbReference>
<gene>
    <name evidence="3" type="ORF">SAMN04488038_10447</name>
</gene>
<dbReference type="Pfam" id="PF01436">
    <property type="entry name" value="NHL"/>
    <property type="match status" value="1"/>
</dbReference>
<dbReference type="CDD" id="cd05819">
    <property type="entry name" value="NHL"/>
    <property type="match status" value="1"/>
</dbReference>
<dbReference type="STRING" id="489703.SAMN04488038_10447"/>
<reference evidence="3 4" key="1">
    <citation type="submission" date="2016-10" db="EMBL/GenBank/DDBJ databases">
        <authorList>
            <person name="de Groot N.N."/>
        </authorList>
    </citation>
    <scope>NUCLEOTIDE SEQUENCE [LARGE SCALE GENOMIC DNA]</scope>
    <source>
        <strain evidence="3 4">DSM 25927</strain>
    </source>
</reference>
<dbReference type="GO" id="GO:0043161">
    <property type="term" value="P:proteasome-mediated ubiquitin-dependent protein catabolic process"/>
    <property type="evidence" value="ECO:0007669"/>
    <property type="project" value="TreeGrafter"/>
</dbReference>
<keyword evidence="1" id="KW-0677">Repeat</keyword>
<dbReference type="OrthoDB" id="9811352at2"/>
<sequence>MNQALKVHLTPALSRAPEPAGRAALDPQGPQVCIGAREDACGLAVPVRPEPGTLFGPRGACMAGGSLWVCDTGHHRLLGWAQPPQQDHAPADWLIGQPDFYSEGRNGKAAPSATSFNVPTGISACGEGLAVADAWNHRVLIWHRVPRASHTPADLVLGQRDFLEAQGNRGGETAADTLFWPYGVHWDGARLWVADSGNRRVLMWQGLPQQNGQAADLVLGQSGFTQRDENGGGDPSAASMRWPHAVVIWGEALCVADAGNNRIMVWSQLPRRHQQPCDILLGQQQAHLVDHNQSLYWPSAETLNMPYGVAAAGDWLLAADTANSRIIAWHRGDLHSGAPARALSGQLQFNAKGDNRWQMPVRDSLCWPYGLSVQEGRVVVADSGNNRVLLWPLAQELLP</sequence>
<dbReference type="GO" id="GO:0000209">
    <property type="term" value="P:protein polyubiquitination"/>
    <property type="evidence" value="ECO:0007669"/>
    <property type="project" value="TreeGrafter"/>
</dbReference>
<keyword evidence="4" id="KW-1185">Reference proteome</keyword>
<dbReference type="PANTHER" id="PTHR24104">
    <property type="entry name" value="E3 UBIQUITIN-PROTEIN LIGASE NHLRC1-RELATED"/>
    <property type="match status" value="1"/>
</dbReference>